<keyword evidence="2" id="KW-1185">Reference proteome</keyword>
<dbReference type="Proteomes" id="UP001054945">
    <property type="component" value="Unassembled WGS sequence"/>
</dbReference>
<protein>
    <submittedName>
        <fullName evidence="1">Uncharacterized protein</fullName>
    </submittedName>
</protein>
<dbReference type="EMBL" id="BPLR01003351">
    <property type="protein sequence ID" value="GIX83608.1"/>
    <property type="molecule type" value="Genomic_DNA"/>
</dbReference>
<evidence type="ECO:0000313" key="1">
    <source>
        <dbReference type="EMBL" id="GIX83608.1"/>
    </source>
</evidence>
<evidence type="ECO:0000313" key="2">
    <source>
        <dbReference type="Proteomes" id="UP001054945"/>
    </source>
</evidence>
<reference evidence="1 2" key="1">
    <citation type="submission" date="2021-06" db="EMBL/GenBank/DDBJ databases">
        <title>Caerostris extrusa draft genome.</title>
        <authorList>
            <person name="Kono N."/>
            <person name="Arakawa K."/>
        </authorList>
    </citation>
    <scope>NUCLEOTIDE SEQUENCE [LARGE SCALE GENOMIC DNA]</scope>
</reference>
<proteinExistence type="predicted"/>
<gene>
    <name evidence="1" type="ORF">CEXT_554461</name>
</gene>
<name>A0AAV4NG27_CAEEX</name>
<dbReference type="AlphaFoldDB" id="A0AAV4NG27"/>
<sequence length="108" mass="13246">MSLELVLSIYPTTMTSFGSPLHIFEFKLNTYRNYKNNKKKWENLDEAIPKFDTKHYLYTWRAKVSLIQNRLPIPTHYRYRTYPTLFRYHIPHRNLAQLKIQTYLFLML</sequence>
<accession>A0AAV4NG27</accession>
<organism evidence="1 2">
    <name type="scientific">Caerostris extrusa</name>
    <name type="common">Bark spider</name>
    <name type="synonym">Caerostris bankana</name>
    <dbReference type="NCBI Taxonomy" id="172846"/>
    <lineage>
        <taxon>Eukaryota</taxon>
        <taxon>Metazoa</taxon>
        <taxon>Ecdysozoa</taxon>
        <taxon>Arthropoda</taxon>
        <taxon>Chelicerata</taxon>
        <taxon>Arachnida</taxon>
        <taxon>Araneae</taxon>
        <taxon>Araneomorphae</taxon>
        <taxon>Entelegynae</taxon>
        <taxon>Araneoidea</taxon>
        <taxon>Araneidae</taxon>
        <taxon>Caerostris</taxon>
    </lineage>
</organism>
<comment type="caution">
    <text evidence="1">The sequence shown here is derived from an EMBL/GenBank/DDBJ whole genome shotgun (WGS) entry which is preliminary data.</text>
</comment>